<keyword evidence="2" id="KW-1185">Reference proteome</keyword>
<dbReference type="Gene3D" id="3.40.50.150">
    <property type="entry name" value="Vaccinia Virus protein VP39"/>
    <property type="match status" value="1"/>
</dbReference>
<protein>
    <recommendedName>
        <fullName evidence="3">Methyltransferase domain-containing protein</fullName>
    </recommendedName>
</protein>
<dbReference type="Proteomes" id="UP000198510">
    <property type="component" value="Unassembled WGS sequence"/>
</dbReference>
<dbReference type="Pfam" id="PF13489">
    <property type="entry name" value="Methyltransf_23"/>
    <property type="match status" value="1"/>
</dbReference>
<dbReference type="EMBL" id="FNFO01000001">
    <property type="protein sequence ID" value="SDJ81165.1"/>
    <property type="molecule type" value="Genomic_DNA"/>
</dbReference>
<sequence>MDLCELKISDETRWQRHPWEQARLEVIVELLDSLGGDVTDPMNVLDLGCGDLFVARQLTDFFPQARFFCVDIAFEPALKQKLQTQLQKEGLANRIRLYASLEELEADARVPNQMDRVLMLDVLEHIEDEIGYLRFVNTFAFITSATRFVITVPAWHWLYSRHDAFLRHFRRYTTQKLEKRVTRGGLRPLESGYFFSTLLLPRLAQWGWEKLAAPTRRVRGIGAHQGHPSVDGVVRDTLIVDFRISRVLRQIGVRLPGLSCYALCRQQAS</sequence>
<dbReference type="InterPro" id="IPR029063">
    <property type="entry name" value="SAM-dependent_MTases_sf"/>
</dbReference>
<accession>A0A1G8WU57</accession>
<reference evidence="1 2" key="1">
    <citation type="submission" date="2016-10" db="EMBL/GenBank/DDBJ databases">
        <authorList>
            <person name="de Groot N.N."/>
        </authorList>
    </citation>
    <scope>NUCLEOTIDE SEQUENCE [LARGE SCALE GENOMIC DNA]</scope>
    <source>
        <strain evidence="1 2">DSM 25186</strain>
    </source>
</reference>
<gene>
    <name evidence="1" type="ORF">SAMN05421823_101171</name>
</gene>
<dbReference type="STRING" id="1075417.SAMN05421823_101171"/>
<dbReference type="AlphaFoldDB" id="A0A1G8WU57"/>
<evidence type="ECO:0000313" key="2">
    <source>
        <dbReference type="Proteomes" id="UP000198510"/>
    </source>
</evidence>
<dbReference type="RefSeq" id="WP_089677965.1">
    <property type="nucleotide sequence ID" value="NZ_FNFO01000001.1"/>
</dbReference>
<name>A0A1G8WU57_9BACT</name>
<dbReference type="OrthoDB" id="1524727at2"/>
<organism evidence="1 2">
    <name type="scientific">Catalinimonas alkaloidigena</name>
    <dbReference type="NCBI Taxonomy" id="1075417"/>
    <lineage>
        <taxon>Bacteria</taxon>
        <taxon>Pseudomonadati</taxon>
        <taxon>Bacteroidota</taxon>
        <taxon>Cytophagia</taxon>
        <taxon>Cytophagales</taxon>
        <taxon>Catalimonadaceae</taxon>
        <taxon>Catalinimonas</taxon>
    </lineage>
</organism>
<evidence type="ECO:0000313" key="1">
    <source>
        <dbReference type="EMBL" id="SDJ81165.1"/>
    </source>
</evidence>
<dbReference type="SUPFAM" id="SSF53335">
    <property type="entry name" value="S-adenosyl-L-methionine-dependent methyltransferases"/>
    <property type="match status" value="1"/>
</dbReference>
<evidence type="ECO:0008006" key="3">
    <source>
        <dbReference type="Google" id="ProtNLM"/>
    </source>
</evidence>
<proteinExistence type="predicted"/>